<evidence type="ECO:0000313" key="1">
    <source>
        <dbReference type="EMBL" id="KAJ9535951.1"/>
    </source>
</evidence>
<accession>A0AA38SH48</accession>
<dbReference type="AlphaFoldDB" id="A0AA38SH48"/>
<reference evidence="1" key="1">
    <citation type="submission" date="2023-03" db="EMBL/GenBank/DDBJ databases">
        <title>Chromosome-scale reference genome and RAD-based genetic map of yellow starthistle (Centaurea solstitialis) reveal putative structural variation and QTLs associated with invader traits.</title>
        <authorList>
            <person name="Reatini B."/>
            <person name="Cang F.A."/>
            <person name="Jiang Q."/>
            <person name="Mckibben M.T.W."/>
            <person name="Barker M.S."/>
            <person name="Rieseberg L.H."/>
            <person name="Dlugosch K.M."/>
        </authorList>
    </citation>
    <scope>NUCLEOTIDE SEQUENCE</scope>
    <source>
        <strain evidence="1">CAN-66</strain>
        <tissue evidence="1">Leaf</tissue>
    </source>
</reference>
<evidence type="ECO:0000313" key="2">
    <source>
        <dbReference type="Proteomes" id="UP001172457"/>
    </source>
</evidence>
<keyword evidence="2" id="KW-1185">Reference proteome</keyword>
<organism evidence="1 2">
    <name type="scientific">Centaurea solstitialis</name>
    <name type="common">yellow star-thistle</name>
    <dbReference type="NCBI Taxonomy" id="347529"/>
    <lineage>
        <taxon>Eukaryota</taxon>
        <taxon>Viridiplantae</taxon>
        <taxon>Streptophyta</taxon>
        <taxon>Embryophyta</taxon>
        <taxon>Tracheophyta</taxon>
        <taxon>Spermatophyta</taxon>
        <taxon>Magnoliopsida</taxon>
        <taxon>eudicotyledons</taxon>
        <taxon>Gunneridae</taxon>
        <taxon>Pentapetalae</taxon>
        <taxon>asterids</taxon>
        <taxon>campanulids</taxon>
        <taxon>Asterales</taxon>
        <taxon>Asteraceae</taxon>
        <taxon>Carduoideae</taxon>
        <taxon>Cardueae</taxon>
        <taxon>Centaureinae</taxon>
        <taxon>Centaurea</taxon>
    </lineage>
</organism>
<proteinExistence type="predicted"/>
<dbReference type="EMBL" id="JARYMX010000090">
    <property type="protein sequence ID" value="KAJ9535951.1"/>
    <property type="molecule type" value="Genomic_DNA"/>
</dbReference>
<name>A0AA38SH48_9ASTR</name>
<sequence length="122" mass="13973">MQNLTDCSHLASPYFTVENLKATWALVVYPVGPQLAWVSPDFPLMTVRPPIMRTGPGRKSKHKCFPSRVNVNNTDIVATNAQKFYLVKDYSVADNLKQQRPNKWMTTLYLVKEHPVVDKLKQ</sequence>
<gene>
    <name evidence="1" type="ORF">OSB04_un000892</name>
</gene>
<comment type="caution">
    <text evidence="1">The sequence shown here is derived from an EMBL/GenBank/DDBJ whole genome shotgun (WGS) entry which is preliminary data.</text>
</comment>
<protein>
    <submittedName>
        <fullName evidence="1">Uncharacterized protein</fullName>
    </submittedName>
</protein>
<dbReference type="Proteomes" id="UP001172457">
    <property type="component" value="Unassembled WGS sequence"/>
</dbReference>